<dbReference type="AlphaFoldDB" id="A0A0L0NHC0"/>
<evidence type="ECO:0000313" key="3">
    <source>
        <dbReference type="EMBL" id="KND93130.1"/>
    </source>
</evidence>
<proteinExistence type="predicted"/>
<keyword evidence="4" id="KW-1185">Reference proteome</keyword>
<evidence type="ECO:0000256" key="1">
    <source>
        <dbReference type="SAM" id="MobiDB-lite"/>
    </source>
</evidence>
<organism evidence="3 4">
    <name type="scientific">Tolypocladium ophioglossoides (strain CBS 100239)</name>
    <name type="common">Snaketongue truffleclub</name>
    <name type="synonym">Elaphocordyceps ophioglossoides</name>
    <dbReference type="NCBI Taxonomy" id="1163406"/>
    <lineage>
        <taxon>Eukaryota</taxon>
        <taxon>Fungi</taxon>
        <taxon>Dikarya</taxon>
        <taxon>Ascomycota</taxon>
        <taxon>Pezizomycotina</taxon>
        <taxon>Sordariomycetes</taxon>
        <taxon>Hypocreomycetidae</taxon>
        <taxon>Hypocreales</taxon>
        <taxon>Ophiocordycipitaceae</taxon>
        <taxon>Tolypocladium</taxon>
    </lineage>
</organism>
<reference evidence="3 4" key="1">
    <citation type="journal article" date="2015" name="BMC Genomics">
        <title>The genome of the truffle-parasite Tolypocladium ophioglossoides and the evolution of antifungal peptaibiotics.</title>
        <authorList>
            <person name="Quandt C.A."/>
            <person name="Bushley K.E."/>
            <person name="Spatafora J.W."/>
        </authorList>
    </citation>
    <scope>NUCLEOTIDE SEQUENCE [LARGE SCALE GENOMIC DNA]</scope>
    <source>
        <strain evidence="3 4">CBS 100239</strain>
    </source>
</reference>
<dbReference type="CDD" id="cd00060">
    <property type="entry name" value="FHA"/>
    <property type="match status" value="1"/>
</dbReference>
<dbReference type="SMART" id="SM00240">
    <property type="entry name" value="FHA"/>
    <property type="match status" value="1"/>
</dbReference>
<dbReference type="InterPro" id="IPR008984">
    <property type="entry name" value="SMAD_FHA_dom_sf"/>
</dbReference>
<feature type="domain" description="FHA" evidence="2">
    <location>
        <begin position="51"/>
        <end position="97"/>
    </location>
</feature>
<sequence>MPPRLRRSRPRYGRRERESTEPPDDQGASALDYLPCLEVKFSDIPRTDRGLVFGYNPNCDVVLPHQGISNYHFSLTFDNHHRLIVKDWGSLIGTQVTYNGEGEGTRRHFQWIIGGHDIPQRKKNIIITVQDPISF</sequence>
<protein>
    <recommendedName>
        <fullName evidence="2">FHA domain-containing protein</fullName>
    </recommendedName>
</protein>
<dbReference type="Gene3D" id="2.60.200.20">
    <property type="match status" value="1"/>
</dbReference>
<comment type="caution">
    <text evidence="3">The sequence shown here is derived from an EMBL/GenBank/DDBJ whole genome shotgun (WGS) entry which is preliminary data.</text>
</comment>
<gene>
    <name evidence="3" type="ORF">TOPH_02411</name>
</gene>
<evidence type="ECO:0000259" key="2">
    <source>
        <dbReference type="PROSITE" id="PS50006"/>
    </source>
</evidence>
<dbReference type="EMBL" id="LFRF01000004">
    <property type="protein sequence ID" value="KND93130.1"/>
    <property type="molecule type" value="Genomic_DNA"/>
</dbReference>
<feature type="region of interest" description="Disordered" evidence="1">
    <location>
        <begin position="1"/>
        <end position="29"/>
    </location>
</feature>
<dbReference type="SUPFAM" id="SSF49879">
    <property type="entry name" value="SMAD/FHA domain"/>
    <property type="match status" value="1"/>
</dbReference>
<dbReference type="STRING" id="1163406.A0A0L0NHC0"/>
<dbReference type="OrthoDB" id="4916977at2759"/>
<dbReference type="Proteomes" id="UP000036947">
    <property type="component" value="Unassembled WGS sequence"/>
</dbReference>
<accession>A0A0L0NHC0</accession>
<dbReference type="Pfam" id="PF00498">
    <property type="entry name" value="FHA"/>
    <property type="match status" value="1"/>
</dbReference>
<dbReference type="PROSITE" id="PS50006">
    <property type="entry name" value="FHA_DOMAIN"/>
    <property type="match status" value="1"/>
</dbReference>
<feature type="compositionally biased region" description="Basic residues" evidence="1">
    <location>
        <begin position="1"/>
        <end position="12"/>
    </location>
</feature>
<evidence type="ECO:0000313" key="4">
    <source>
        <dbReference type="Proteomes" id="UP000036947"/>
    </source>
</evidence>
<dbReference type="InterPro" id="IPR000253">
    <property type="entry name" value="FHA_dom"/>
</dbReference>
<name>A0A0L0NHC0_TOLOC</name>